<dbReference type="GO" id="GO:0045159">
    <property type="term" value="F:myosin II binding"/>
    <property type="evidence" value="ECO:0007669"/>
    <property type="project" value="TreeGrafter"/>
</dbReference>
<dbReference type="AlphaFoldDB" id="A0A564Y2C1"/>
<feature type="region of interest" description="Disordered" evidence="4">
    <location>
        <begin position="321"/>
        <end position="379"/>
    </location>
</feature>
<evidence type="ECO:0000259" key="5">
    <source>
        <dbReference type="PROSITE" id="PS50892"/>
    </source>
</evidence>
<dbReference type="GO" id="GO:0031201">
    <property type="term" value="C:SNARE complex"/>
    <property type="evidence" value="ECO:0007669"/>
    <property type="project" value="TreeGrafter"/>
</dbReference>
<dbReference type="Gene3D" id="1.20.5.110">
    <property type="match status" value="1"/>
</dbReference>
<dbReference type="CDD" id="cd15873">
    <property type="entry name" value="R-SNARE_STXBP5_6"/>
    <property type="match status" value="1"/>
</dbReference>
<name>A0A564Y2C1_HYMDI</name>
<keyword evidence="7" id="KW-1185">Reference proteome</keyword>
<feature type="compositionally biased region" description="Polar residues" evidence="4">
    <location>
        <begin position="32"/>
        <end position="42"/>
    </location>
</feature>
<comment type="subcellular location">
    <subcellularLocation>
        <location evidence="1">Cytoplasm</location>
    </subcellularLocation>
</comment>
<proteinExistence type="predicted"/>
<feature type="non-terminal residue" evidence="6">
    <location>
        <position position="1"/>
    </location>
</feature>
<evidence type="ECO:0000256" key="3">
    <source>
        <dbReference type="PROSITE-ProRule" id="PRU00290"/>
    </source>
</evidence>
<dbReference type="PROSITE" id="PS50892">
    <property type="entry name" value="V_SNARE"/>
    <property type="match status" value="1"/>
</dbReference>
<evidence type="ECO:0000256" key="2">
    <source>
        <dbReference type="ARBA" id="ARBA00022490"/>
    </source>
</evidence>
<organism evidence="6 7">
    <name type="scientific">Hymenolepis diminuta</name>
    <name type="common">Rat tapeworm</name>
    <dbReference type="NCBI Taxonomy" id="6216"/>
    <lineage>
        <taxon>Eukaryota</taxon>
        <taxon>Metazoa</taxon>
        <taxon>Spiralia</taxon>
        <taxon>Lophotrochozoa</taxon>
        <taxon>Platyhelminthes</taxon>
        <taxon>Cestoda</taxon>
        <taxon>Eucestoda</taxon>
        <taxon>Cyclophyllidea</taxon>
        <taxon>Hymenolepididae</taxon>
        <taxon>Hymenolepis</taxon>
    </lineage>
</organism>
<evidence type="ECO:0000313" key="6">
    <source>
        <dbReference type="EMBL" id="VUZ41326.1"/>
    </source>
</evidence>
<dbReference type="GO" id="GO:0005886">
    <property type="term" value="C:plasma membrane"/>
    <property type="evidence" value="ECO:0007669"/>
    <property type="project" value="TreeGrafter"/>
</dbReference>
<feature type="compositionally biased region" description="Basic and acidic residues" evidence="4">
    <location>
        <begin position="176"/>
        <end position="188"/>
    </location>
</feature>
<dbReference type="EMBL" id="CABIJS010000055">
    <property type="protein sequence ID" value="VUZ41326.1"/>
    <property type="molecule type" value="Genomic_DNA"/>
</dbReference>
<dbReference type="GO" id="GO:0006893">
    <property type="term" value="P:Golgi to plasma membrane transport"/>
    <property type="evidence" value="ECO:0007669"/>
    <property type="project" value="TreeGrafter"/>
</dbReference>
<reference evidence="6 7" key="1">
    <citation type="submission" date="2019-07" db="EMBL/GenBank/DDBJ databases">
        <authorList>
            <person name="Jastrzebski P J."/>
            <person name="Paukszto L."/>
            <person name="Jastrzebski P J."/>
        </authorList>
    </citation>
    <scope>NUCLEOTIDE SEQUENCE [LARGE SCALE GENOMIC DNA]</scope>
    <source>
        <strain evidence="6 7">WMS-il1</strain>
    </source>
</reference>
<dbReference type="PANTHER" id="PTHR10241">
    <property type="entry name" value="LETHAL 2 GIANT LARVAE PROTEIN"/>
    <property type="match status" value="1"/>
</dbReference>
<dbReference type="SUPFAM" id="SSF58038">
    <property type="entry name" value="SNARE fusion complex"/>
    <property type="match status" value="1"/>
</dbReference>
<dbReference type="PANTHER" id="PTHR10241:SF25">
    <property type="entry name" value="TOMOSYN, ISOFORM C"/>
    <property type="match status" value="1"/>
</dbReference>
<dbReference type="GO" id="GO:0019905">
    <property type="term" value="F:syntaxin binding"/>
    <property type="evidence" value="ECO:0007669"/>
    <property type="project" value="TreeGrafter"/>
</dbReference>
<dbReference type="Proteomes" id="UP000321570">
    <property type="component" value="Unassembled WGS sequence"/>
</dbReference>
<feature type="domain" description="V-SNARE coiled-coil homology" evidence="5">
    <location>
        <begin position="566"/>
        <end position="631"/>
    </location>
</feature>
<dbReference type="InterPro" id="IPR042855">
    <property type="entry name" value="V_SNARE_CC"/>
</dbReference>
<evidence type="ECO:0000256" key="1">
    <source>
        <dbReference type="ARBA" id="ARBA00004496"/>
    </source>
</evidence>
<feature type="compositionally biased region" description="Gly residues" evidence="4">
    <location>
        <begin position="336"/>
        <end position="346"/>
    </location>
</feature>
<gene>
    <name evidence="6" type="ORF">WMSIL1_LOCUS2134</name>
</gene>
<evidence type="ECO:0000256" key="4">
    <source>
        <dbReference type="SAM" id="MobiDB-lite"/>
    </source>
</evidence>
<protein>
    <recommendedName>
        <fullName evidence="5">V-SNARE coiled-coil homology domain-containing protein</fullName>
    </recommendedName>
</protein>
<dbReference type="GO" id="GO:0005096">
    <property type="term" value="F:GTPase activator activity"/>
    <property type="evidence" value="ECO:0007669"/>
    <property type="project" value="TreeGrafter"/>
</dbReference>
<keyword evidence="2" id="KW-0963">Cytoplasm</keyword>
<evidence type="ECO:0000313" key="7">
    <source>
        <dbReference type="Proteomes" id="UP000321570"/>
    </source>
</evidence>
<feature type="region of interest" description="Disordered" evidence="4">
    <location>
        <begin position="13"/>
        <end position="43"/>
    </location>
</feature>
<sequence>CCSYPILGVVHQPPPPSIQPRPSIFRKRSDFPSKTTPPATNHHSFRLPWKRRATKSNAFKRKGHFIEKQTLETLNEERENGLIDQCSQPNVIPQLSHRRIKRHNLHESIPELPSPELTSLQIIDFRGTDKVKPRVISEPPPNTIATSSPLLASIMSLRLDTNKGDPNQAPSPLSDKYGDSTSQRHSDTSEQSSIDQSVLEGIRTLAFVDMSEQKDEPSLWLGTNRGSVFGFSLDTSDESGTQGPHYNLLGSLFKFDGEVVFIGFGNAQGEMCPPPSVKWDAGNSAVPRLTLVPNPDELIGASAEHNPHNYAGSEANAMKRLGGVSHPLPSPANSYRGGGKWKGSGASGSSLTPTSAYSGSQGGVGVANSQEEAPTGSAQESDRYFMVVISEKHAQVIGFPSRNCHNRVKITETSTVVRAEISNQRVPLSMTQTSPFSTLLYVNCLLSNGHLIAFSLPSLRILSDVDAVTGGSIQQSLFTFGNLGHAVYFASPSELAKITLSADLSANLSEMYGELFLPCNMPEPPKKNFFTNLFTGSGLSTTERDALLGEQHAGKSTSAALLPSGRMERLGGQASGTTSEIARARNAAIERGEKLGQLDVQAQEMMEQSKNLSKTAAMLAAKYEKQDKWWGVWPR</sequence>
<feature type="compositionally biased region" description="Polar residues" evidence="4">
    <location>
        <begin position="367"/>
        <end position="379"/>
    </location>
</feature>
<feature type="region of interest" description="Disordered" evidence="4">
    <location>
        <begin position="160"/>
        <end position="195"/>
    </location>
</feature>
<dbReference type="GO" id="GO:0006887">
    <property type="term" value="P:exocytosis"/>
    <property type="evidence" value="ECO:0007669"/>
    <property type="project" value="TreeGrafter"/>
</dbReference>
<accession>A0A564Y2C1</accession>
<keyword evidence="3" id="KW-0175">Coiled coil</keyword>